<dbReference type="EMBL" id="CM039437">
    <property type="protein sequence ID" value="KAI4308121.1"/>
    <property type="molecule type" value="Genomic_DNA"/>
</dbReference>
<proteinExistence type="predicted"/>
<reference evidence="1 2" key="1">
    <citation type="journal article" date="2022" name="DNA Res.">
        <title>Chromosomal-level genome assembly of the orchid tree Bauhinia variegata (Leguminosae; Cercidoideae) supports the allotetraploid origin hypothesis of Bauhinia.</title>
        <authorList>
            <person name="Zhong Y."/>
            <person name="Chen Y."/>
            <person name="Zheng D."/>
            <person name="Pang J."/>
            <person name="Liu Y."/>
            <person name="Luo S."/>
            <person name="Meng S."/>
            <person name="Qian L."/>
            <person name="Wei D."/>
            <person name="Dai S."/>
            <person name="Zhou R."/>
        </authorList>
    </citation>
    <scope>NUCLEOTIDE SEQUENCE [LARGE SCALE GENOMIC DNA]</scope>
    <source>
        <strain evidence="1">BV-YZ2020</strain>
    </source>
</reference>
<gene>
    <name evidence="1" type="ORF">L6164_031227</name>
</gene>
<evidence type="ECO:0000313" key="1">
    <source>
        <dbReference type="EMBL" id="KAI4308121.1"/>
    </source>
</evidence>
<organism evidence="1 2">
    <name type="scientific">Bauhinia variegata</name>
    <name type="common">Purple orchid tree</name>
    <name type="synonym">Phanera variegata</name>
    <dbReference type="NCBI Taxonomy" id="167791"/>
    <lineage>
        <taxon>Eukaryota</taxon>
        <taxon>Viridiplantae</taxon>
        <taxon>Streptophyta</taxon>
        <taxon>Embryophyta</taxon>
        <taxon>Tracheophyta</taxon>
        <taxon>Spermatophyta</taxon>
        <taxon>Magnoliopsida</taxon>
        <taxon>eudicotyledons</taxon>
        <taxon>Gunneridae</taxon>
        <taxon>Pentapetalae</taxon>
        <taxon>rosids</taxon>
        <taxon>fabids</taxon>
        <taxon>Fabales</taxon>
        <taxon>Fabaceae</taxon>
        <taxon>Cercidoideae</taxon>
        <taxon>Cercideae</taxon>
        <taxon>Bauhiniinae</taxon>
        <taxon>Bauhinia</taxon>
    </lineage>
</organism>
<protein>
    <submittedName>
        <fullName evidence="1">Uncharacterized protein</fullName>
    </submittedName>
</protein>
<keyword evidence="2" id="KW-1185">Reference proteome</keyword>
<evidence type="ECO:0000313" key="2">
    <source>
        <dbReference type="Proteomes" id="UP000828941"/>
    </source>
</evidence>
<sequence>MNDMIEDDRDQHIRVERDYEEMKNIRKGYIPVLVGRGDGNMEKNWLPIKLIQHPTIVELLEKSADEFGYHQQGLLRISSDADTFKGILRQVSRKQVARIFF</sequence>
<name>A0ACB9LFP1_BAUVA</name>
<accession>A0ACB9LFP1</accession>
<comment type="caution">
    <text evidence="1">The sequence shown here is derived from an EMBL/GenBank/DDBJ whole genome shotgun (WGS) entry which is preliminary data.</text>
</comment>
<dbReference type="Proteomes" id="UP000828941">
    <property type="component" value="Chromosome 12"/>
</dbReference>